<accession>G6E7J1</accession>
<dbReference type="EMBL" id="AGFM01000006">
    <property type="protein sequence ID" value="EHJ62814.1"/>
    <property type="molecule type" value="Genomic_DNA"/>
</dbReference>
<dbReference type="RefSeq" id="WP_007011243.1">
    <property type="nucleotide sequence ID" value="NZ_AGFM01000006.1"/>
</dbReference>
<dbReference type="AlphaFoldDB" id="G6E7J1"/>
<dbReference type="PATRIC" id="fig|1088721.3.peg.322"/>
<sequence length="64" mass="6514">MAAGDVLENGSIDLDGRGFITSGRVIVSAEQAALAETKGWSVVGPDGDKVMIVKGESTAPVIRA</sequence>
<reference evidence="1 2" key="1">
    <citation type="journal article" date="2012" name="J. Bacteriol.">
        <title>Genome sequence of benzo(a)pyrene-degrading bacterium Novosphingobium pentaromativorans US6-1.</title>
        <authorList>
            <person name="Luo Y.R."/>
            <person name="Kang S.G."/>
            <person name="Kim S.J."/>
            <person name="Kim M.R."/>
            <person name="Li N."/>
            <person name="Lee J.H."/>
            <person name="Kwon K.K."/>
        </authorList>
    </citation>
    <scope>NUCLEOTIDE SEQUENCE [LARGE SCALE GENOMIC DNA]</scope>
    <source>
        <strain evidence="1 2">US6-1</strain>
    </source>
</reference>
<proteinExistence type="predicted"/>
<comment type="caution">
    <text evidence="1">The sequence shown here is derived from an EMBL/GenBank/DDBJ whole genome shotgun (WGS) entry which is preliminary data.</text>
</comment>
<evidence type="ECO:0000313" key="1">
    <source>
        <dbReference type="EMBL" id="EHJ62814.1"/>
    </source>
</evidence>
<name>G6E7J1_9SPHN</name>
<dbReference type="Proteomes" id="UP000004030">
    <property type="component" value="Unassembled WGS sequence"/>
</dbReference>
<gene>
    <name evidence="1" type="ORF">NSU_0326</name>
</gene>
<dbReference type="STRING" id="1088721.JI59_18470"/>
<keyword evidence="2" id="KW-1185">Reference proteome</keyword>
<evidence type="ECO:0000313" key="2">
    <source>
        <dbReference type="Proteomes" id="UP000004030"/>
    </source>
</evidence>
<dbReference type="KEGG" id="npn:JI59_18470"/>
<organism evidence="1 2">
    <name type="scientific">Novosphingobium pentaromativorans US6-1</name>
    <dbReference type="NCBI Taxonomy" id="1088721"/>
    <lineage>
        <taxon>Bacteria</taxon>
        <taxon>Pseudomonadati</taxon>
        <taxon>Pseudomonadota</taxon>
        <taxon>Alphaproteobacteria</taxon>
        <taxon>Sphingomonadales</taxon>
        <taxon>Sphingomonadaceae</taxon>
        <taxon>Novosphingobium</taxon>
    </lineage>
</organism>
<protein>
    <submittedName>
        <fullName evidence="1">Uncharacterized protein</fullName>
    </submittedName>
</protein>